<dbReference type="Proteomes" id="UP000663992">
    <property type="component" value="Unassembled WGS sequence"/>
</dbReference>
<reference evidence="1 2" key="1">
    <citation type="submission" date="2021-03" db="EMBL/GenBank/DDBJ databases">
        <title>novel species isolated from a fishpond in China.</title>
        <authorList>
            <person name="Lu H."/>
            <person name="Cai Z."/>
        </authorList>
    </citation>
    <scope>NUCLEOTIDE SEQUENCE [LARGE SCALE GENOMIC DNA]</scope>
    <source>
        <strain evidence="1 2">Y57</strain>
    </source>
</reference>
<sequence>MLYVFAILAFSLLGVIDIEVQYQQGKINDEQLSVVLQKLAAEALKTQQAAPKLP</sequence>
<gene>
    <name evidence="1" type="ORF">J0A65_12675</name>
</gene>
<protein>
    <submittedName>
        <fullName evidence="1">Uncharacterized protein</fullName>
    </submittedName>
</protein>
<evidence type="ECO:0000313" key="1">
    <source>
        <dbReference type="EMBL" id="MBN7820726.1"/>
    </source>
</evidence>
<evidence type="ECO:0000313" key="2">
    <source>
        <dbReference type="Proteomes" id="UP000663992"/>
    </source>
</evidence>
<name>A0ABS3CX65_9ALTE</name>
<dbReference type="RefSeq" id="WP_206594555.1">
    <property type="nucleotide sequence ID" value="NZ_JAFKCS010000011.1"/>
</dbReference>
<keyword evidence="2" id="KW-1185">Reference proteome</keyword>
<proteinExistence type="predicted"/>
<organism evidence="1 2">
    <name type="scientific">Bowmanella yangjiangensis</name>
    <dbReference type="NCBI Taxonomy" id="2811230"/>
    <lineage>
        <taxon>Bacteria</taxon>
        <taxon>Pseudomonadati</taxon>
        <taxon>Pseudomonadota</taxon>
        <taxon>Gammaproteobacteria</taxon>
        <taxon>Alteromonadales</taxon>
        <taxon>Alteromonadaceae</taxon>
        <taxon>Bowmanella</taxon>
    </lineage>
</organism>
<comment type="caution">
    <text evidence="1">The sequence shown here is derived from an EMBL/GenBank/DDBJ whole genome shotgun (WGS) entry which is preliminary data.</text>
</comment>
<accession>A0ABS3CX65</accession>
<dbReference type="EMBL" id="JAFKCS010000011">
    <property type="protein sequence ID" value="MBN7820726.1"/>
    <property type="molecule type" value="Genomic_DNA"/>
</dbReference>